<protein>
    <submittedName>
        <fullName evidence="4">Unannotated protein</fullName>
    </submittedName>
</protein>
<evidence type="ECO:0000259" key="2">
    <source>
        <dbReference type="Pfam" id="PF00205"/>
    </source>
</evidence>
<dbReference type="Gene3D" id="3.40.50.970">
    <property type="match status" value="1"/>
</dbReference>
<dbReference type="Pfam" id="PF02775">
    <property type="entry name" value="TPP_enzyme_C"/>
    <property type="match status" value="1"/>
</dbReference>
<dbReference type="GO" id="GO:0009097">
    <property type="term" value="P:isoleucine biosynthetic process"/>
    <property type="evidence" value="ECO:0007669"/>
    <property type="project" value="TreeGrafter"/>
</dbReference>
<reference evidence="4" key="1">
    <citation type="submission" date="2020-05" db="EMBL/GenBank/DDBJ databases">
        <authorList>
            <person name="Chiriac C."/>
            <person name="Salcher M."/>
            <person name="Ghai R."/>
            <person name="Kavagutti S V."/>
        </authorList>
    </citation>
    <scope>NUCLEOTIDE SEQUENCE</scope>
</reference>
<dbReference type="SUPFAM" id="SSF52467">
    <property type="entry name" value="DHS-like NAD/FAD-binding domain"/>
    <property type="match status" value="1"/>
</dbReference>
<dbReference type="EMBL" id="CAEZZA010000151">
    <property type="protein sequence ID" value="CAB4754694.1"/>
    <property type="molecule type" value="Genomic_DNA"/>
</dbReference>
<dbReference type="GO" id="GO:0009099">
    <property type="term" value="P:L-valine biosynthetic process"/>
    <property type="evidence" value="ECO:0007669"/>
    <property type="project" value="TreeGrafter"/>
</dbReference>
<dbReference type="GO" id="GO:0005948">
    <property type="term" value="C:acetolactate synthase complex"/>
    <property type="evidence" value="ECO:0007669"/>
    <property type="project" value="TreeGrafter"/>
</dbReference>
<evidence type="ECO:0000259" key="3">
    <source>
        <dbReference type="Pfam" id="PF02775"/>
    </source>
</evidence>
<gene>
    <name evidence="4" type="ORF">UFOPK2809_01064</name>
</gene>
<evidence type="ECO:0000313" key="4">
    <source>
        <dbReference type="EMBL" id="CAB4754694.1"/>
    </source>
</evidence>
<comment type="similarity">
    <text evidence="1">Belongs to the TPP enzyme family.</text>
</comment>
<dbReference type="PANTHER" id="PTHR18968">
    <property type="entry name" value="THIAMINE PYROPHOSPHATE ENZYMES"/>
    <property type="match status" value="1"/>
</dbReference>
<dbReference type="InterPro" id="IPR011766">
    <property type="entry name" value="TPP_enzyme_TPP-bd"/>
</dbReference>
<dbReference type="GO" id="GO:0030976">
    <property type="term" value="F:thiamine pyrophosphate binding"/>
    <property type="evidence" value="ECO:0007669"/>
    <property type="project" value="InterPro"/>
</dbReference>
<name>A0A6J6U6P9_9ZZZZ</name>
<dbReference type="InterPro" id="IPR012000">
    <property type="entry name" value="Thiamin_PyroP_enz_cen_dom"/>
</dbReference>
<dbReference type="InterPro" id="IPR029061">
    <property type="entry name" value="THDP-binding"/>
</dbReference>
<dbReference type="InterPro" id="IPR045229">
    <property type="entry name" value="TPP_enz"/>
</dbReference>
<dbReference type="PANTHER" id="PTHR18968:SF9">
    <property type="entry name" value="3D-(3,5_4)-TRIHYDROXYCYCLOHEXANE-1,2-DIONE HYDROLASE"/>
    <property type="match status" value="1"/>
</dbReference>
<dbReference type="SUPFAM" id="SSF52518">
    <property type="entry name" value="Thiamin diphosphate-binding fold (THDP-binding)"/>
    <property type="match status" value="1"/>
</dbReference>
<organism evidence="4">
    <name type="scientific">freshwater metagenome</name>
    <dbReference type="NCBI Taxonomy" id="449393"/>
    <lineage>
        <taxon>unclassified sequences</taxon>
        <taxon>metagenomes</taxon>
        <taxon>ecological metagenomes</taxon>
    </lineage>
</organism>
<dbReference type="Pfam" id="PF00205">
    <property type="entry name" value="TPP_enzyme_M"/>
    <property type="match status" value="1"/>
</dbReference>
<dbReference type="Gene3D" id="3.40.50.1220">
    <property type="entry name" value="TPP-binding domain"/>
    <property type="match status" value="1"/>
</dbReference>
<dbReference type="GO" id="GO:0000287">
    <property type="term" value="F:magnesium ion binding"/>
    <property type="evidence" value="ECO:0007669"/>
    <property type="project" value="InterPro"/>
</dbReference>
<accession>A0A6J6U6P9</accession>
<feature type="domain" description="Thiamine pyrophosphate enzyme central" evidence="2">
    <location>
        <begin position="50"/>
        <end position="181"/>
    </location>
</feature>
<dbReference type="InterPro" id="IPR029035">
    <property type="entry name" value="DHS-like_NAD/FAD-binding_dom"/>
</dbReference>
<proteinExistence type="inferred from homology"/>
<feature type="domain" description="Thiamine pyrophosphate enzyme TPP-binding" evidence="3">
    <location>
        <begin position="263"/>
        <end position="398"/>
    </location>
</feature>
<sequence>MLLDPGECGPAFLGLPQDVAATSYDYPDSFFERKVRAIPRPRPDVDEVIAAVNLLKTAKRPVLIAGGGVHYSRAEAELATFALAHGIPVVETIAGKSSLLASHPCYVGPIGVTGADATNALCSKADVILAVGTRFQDFTTGSWTLFAASAQIIAINAARFDAIKRVSVAVVGDAREGLKSLTEGLIGWRAPASWTAQASQSRLDLQNLVDSRAAADGASPMSYAQIISAVYAAATSEDYVLTAAGGLPGELNVNWMSKGIATFDCDYGYSCMGYEISGAWGAAFARTKGEVFALVGDGSYLMLNSDIYASVLSGKKFILVVLDNAGYAVIERLQVSKGGNSYNNMLRDSRGDGSEVRVDFCAHAQALGARSVKVNSMDELASALAIARTNDRTSVIVVEARESDWTPGGAFWQVGVPETSQLAAVQSAREQMDAGLAAQRLV</sequence>
<dbReference type="AlphaFoldDB" id="A0A6J6U6P9"/>
<dbReference type="GO" id="GO:0003984">
    <property type="term" value="F:acetolactate synthase activity"/>
    <property type="evidence" value="ECO:0007669"/>
    <property type="project" value="TreeGrafter"/>
</dbReference>
<evidence type="ECO:0000256" key="1">
    <source>
        <dbReference type="ARBA" id="ARBA00007812"/>
    </source>
</evidence>
<dbReference type="GO" id="GO:0050660">
    <property type="term" value="F:flavin adenine dinucleotide binding"/>
    <property type="evidence" value="ECO:0007669"/>
    <property type="project" value="TreeGrafter"/>
</dbReference>